<accession>A0A7Y0Q9U3</accession>
<evidence type="ECO:0000313" key="2">
    <source>
        <dbReference type="EMBL" id="NMP33560.1"/>
    </source>
</evidence>
<gene>
    <name evidence="2" type="ORF">HII17_18590</name>
</gene>
<feature type="domain" description="Phage tail collar" evidence="1">
    <location>
        <begin position="7"/>
        <end position="63"/>
    </location>
</feature>
<dbReference type="AlphaFoldDB" id="A0A7Y0Q9U3"/>
<dbReference type="RefSeq" id="WP_169076879.1">
    <property type="nucleotide sequence ID" value="NZ_JABBXH010000010.1"/>
</dbReference>
<evidence type="ECO:0000259" key="1">
    <source>
        <dbReference type="Pfam" id="PF07484"/>
    </source>
</evidence>
<name>A0A7Y0Q9U3_9GAMM</name>
<reference evidence="2 3" key="1">
    <citation type="submission" date="2020-04" db="EMBL/GenBank/DDBJ databases">
        <title>Thalassotalea sp. M1531, isolated from the surface of marine red alga.</title>
        <authorList>
            <person name="Pang L."/>
            <person name="Lu D.-C."/>
        </authorList>
    </citation>
    <scope>NUCLEOTIDE SEQUENCE [LARGE SCALE GENOMIC DNA]</scope>
    <source>
        <strain evidence="2 3">M1531</strain>
    </source>
</reference>
<dbReference type="SUPFAM" id="SSF88874">
    <property type="entry name" value="Receptor-binding domain of short tail fibre protein gp12"/>
    <property type="match status" value="1"/>
</dbReference>
<organism evidence="2 3">
    <name type="scientific">Thalassotalea algicola</name>
    <dbReference type="NCBI Taxonomy" id="2716224"/>
    <lineage>
        <taxon>Bacteria</taxon>
        <taxon>Pseudomonadati</taxon>
        <taxon>Pseudomonadota</taxon>
        <taxon>Gammaproteobacteria</taxon>
        <taxon>Alteromonadales</taxon>
        <taxon>Colwelliaceae</taxon>
        <taxon>Thalassotalea</taxon>
    </lineage>
</organism>
<evidence type="ECO:0000313" key="3">
    <source>
        <dbReference type="Proteomes" id="UP000568664"/>
    </source>
</evidence>
<proteinExistence type="predicted"/>
<dbReference type="InterPro" id="IPR011083">
    <property type="entry name" value="Phage_tail_collar_dom"/>
</dbReference>
<comment type="caution">
    <text evidence="2">The sequence shown here is derived from an EMBL/GenBank/DDBJ whole genome shotgun (WGS) entry which is preliminary data.</text>
</comment>
<protein>
    <submittedName>
        <fullName evidence="2">Phage tail protein</fullName>
    </submittedName>
</protein>
<dbReference type="InterPro" id="IPR037053">
    <property type="entry name" value="Phage_tail_collar_dom_sf"/>
</dbReference>
<keyword evidence="3" id="KW-1185">Reference proteome</keyword>
<dbReference type="EMBL" id="JABBXH010000010">
    <property type="protein sequence ID" value="NMP33560.1"/>
    <property type="molecule type" value="Genomic_DNA"/>
</dbReference>
<dbReference type="Gene3D" id="3.90.1340.10">
    <property type="entry name" value="Phage tail collar domain"/>
    <property type="match status" value="1"/>
</dbReference>
<sequence length="183" mass="19049">MSEPFIGQIMMFGGNFAPRGWALCDGQLLSIASNSALFSILGTMYGGDGRSTFGLPDLRSRVPMHAGNGPGLTPKSLGQKSGTENVTMTTNQMPPHNHGVTAVAQANSTGGNANTAVGNVWSNDAGYYSATYSSDTDSLAPMANQAINVTENTMGGGQSQTNLPPYQVVNFIIALVGVFPSRN</sequence>
<dbReference type="Pfam" id="PF07484">
    <property type="entry name" value="Collar"/>
    <property type="match status" value="1"/>
</dbReference>
<dbReference type="Proteomes" id="UP000568664">
    <property type="component" value="Unassembled WGS sequence"/>
</dbReference>